<reference evidence="2" key="1">
    <citation type="journal article" date="2019" name="Int. J. Syst. Evol. Microbiol.">
        <title>The Global Catalogue of Microorganisms (GCM) 10K type strain sequencing project: providing services to taxonomists for standard genome sequencing and annotation.</title>
        <authorList>
            <consortium name="The Broad Institute Genomics Platform"/>
            <consortium name="The Broad Institute Genome Sequencing Center for Infectious Disease"/>
            <person name="Wu L."/>
            <person name="Ma J."/>
        </authorList>
    </citation>
    <scope>NUCLEOTIDE SEQUENCE [LARGE SCALE GENOMIC DNA]</scope>
    <source>
        <strain evidence="2">JCM 16722</strain>
    </source>
</reference>
<accession>A0ABP8ADS8</accession>
<protein>
    <recommendedName>
        <fullName evidence="3">Alpha/beta hydrolase</fullName>
    </recommendedName>
</protein>
<dbReference type="EMBL" id="BAAAZK010000007">
    <property type="protein sequence ID" value="GAA4182119.1"/>
    <property type="molecule type" value="Genomic_DNA"/>
</dbReference>
<evidence type="ECO:0008006" key="3">
    <source>
        <dbReference type="Google" id="ProtNLM"/>
    </source>
</evidence>
<evidence type="ECO:0000313" key="1">
    <source>
        <dbReference type="EMBL" id="GAA4182119.1"/>
    </source>
</evidence>
<keyword evidence="2" id="KW-1185">Reference proteome</keyword>
<dbReference type="InterPro" id="IPR029058">
    <property type="entry name" value="AB_hydrolase_fold"/>
</dbReference>
<gene>
    <name evidence="1" type="ORF">GCM10022218_38830</name>
</gene>
<dbReference type="SUPFAM" id="SSF53474">
    <property type="entry name" value="alpha/beta-Hydrolases"/>
    <property type="match status" value="1"/>
</dbReference>
<name>A0ABP8ADS8_9SPHI</name>
<dbReference type="Proteomes" id="UP001500167">
    <property type="component" value="Unassembled WGS sequence"/>
</dbReference>
<sequence length="239" mass="27176">MDIDTLLINCSQNTFKPTIMSDTHIYILSGLGVDRRVFDKINFGGLKVIHLEWIPPISTESISCYARRLSTKITTECPVLIGLSFGGMVAMEIAKIIDVKQVILLASAKDDNELPKLYKLIGTLRIHKFIPASALKSHHILSNYFFGISLKEDKMMLKQILQETDAKFLSWAINQIVKWKNKTIPNNLVHIHGCKDRIIPVRNVIPTFIIQRAGHFMTVTHAKEIESLIQKILHKDLNH</sequence>
<organism evidence="1 2">
    <name type="scientific">Sphingobacterium ginsenosidimutans</name>
    <dbReference type="NCBI Taxonomy" id="687845"/>
    <lineage>
        <taxon>Bacteria</taxon>
        <taxon>Pseudomonadati</taxon>
        <taxon>Bacteroidota</taxon>
        <taxon>Sphingobacteriia</taxon>
        <taxon>Sphingobacteriales</taxon>
        <taxon>Sphingobacteriaceae</taxon>
        <taxon>Sphingobacterium</taxon>
    </lineage>
</organism>
<comment type="caution">
    <text evidence="1">The sequence shown here is derived from an EMBL/GenBank/DDBJ whole genome shotgun (WGS) entry which is preliminary data.</text>
</comment>
<evidence type="ECO:0000313" key="2">
    <source>
        <dbReference type="Proteomes" id="UP001500167"/>
    </source>
</evidence>
<proteinExistence type="predicted"/>
<dbReference type="Gene3D" id="3.40.50.1820">
    <property type="entry name" value="alpha/beta hydrolase"/>
    <property type="match status" value="1"/>
</dbReference>